<gene>
    <name evidence="1" type="ORF">GCM10007925_09480</name>
</gene>
<name>A0ABQ5Z5F6_9SPHN</name>
<dbReference type="Proteomes" id="UP001156703">
    <property type="component" value="Unassembled WGS sequence"/>
</dbReference>
<reference evidence="2" key="1">
    <citation type="journal article" date="2019" name="Int. J. Syst. Evol. Microbiol.">
        <title>The Global Catalogue of Microorganisms (GCM) 10K type strain sequencing project: providing services to taxonomists for standard genome sequencing and annotation.</title>
        <authorList>
            <consortium name="The Broad Institute Genomics Platform"/>
            <consortium name="The Broad Institute Genome Sequencing Center for Infectious Disease"/>
            <person name="Wu L."/>
            <person name="Ma J."/>
        </authorList>
    </citation>
    <scope>NUCLEOTIDE SEQUENCE [LARGE SCALE GENOMIC DNA]</scope>
    <source>
        <strain evidence="2">NBRC 102146</strain>
    </source>
</reference>
<sequence>MLDELPLHDATFDGILLKDKNAKLHFTTVKGARREVRLSGVDALHLSDFREGNIVVFTGVSSKEVPQHGVDWERLYPSPHPSAAESYHNDWRAHLSSKQEALRSGNLMLLQVVPAHGADLLATCRTVTFV</sequence>
<keyword evidence="2" id="KW-1185">Reference proteome</keyword>
<accession>A0ABQ5Z5F6</accession>
<evidence type="ECO:0000313" key="1">
    <source>
        <dbReference type="EMBL" id="GLR47237.1"/>
    </source>
</evidence>
<organism evidence="1 2">
    <name type="scientific">Sphingomonas astaxanthinifaciens DSM 22298</name>
    <dbReference type="NCBI Taxonomy" id="1123267"/>
    <lineage>
        <taxon>Bacteria</taxon>
        <taxon>Pseudomonadati</taxon>
        <taxon>Pseudomonadota</taxon>
        <taxon>Alphaproteobacteria</taxon>
        <taxon>Sphingomonadales</taxon>
        <taxon>Sphingomonadaceae</taxon>
        <taxon>Sphingomonas</taxon>
    </lineage>
</organism>
<evidence type="ECO:0000313" key="2">
    <source>
        <dbReference type="Proteomes" id="UP001156703"/>
    </source>
</evidence>
<comment type="caution">
    <text evidence="1">The sequence shown here is derived from an EMBL/GenBank/DDBJ whole genome shotgun (WGS) entry which is preliminary data.</text>
</comment>
<dbReference type="EMBL" id="BSOO01000006">
    <property type="protein sequence ID" value="GLR47237.1"/>
    <property type="molecule type" value="Genomic_DNA"/>
</dbReference>
<protein>
    <submittedName>
        <fullName evidence="1">Uncharacterized protein</fullName>
    </submittedName>
</protein>
<proteinExistence type="predicted"/>